<name>A0ABT0N6L4_9GAMM</name>
<dbReference type="InterPro" id="IPR048469">
    <property type="entry name" value="YchJ-like_M"/>
</dbReference>
<reference evidence="2 3" key="1">
    <citation type="submission" date="2022-01" db="EMBL/GenBank/DDBJ databases">
        <title>Whole genome-based taxonomy of the Shewanellaceae.</title>
        <authorList>
            <person name="Martin-Rodriguez A.J."/>
        </authorList>
    </citation>
    <scope>NUCLEOTIDE SEQUENCE [LARGE SCALE GENOMIC DNA]</scope>
    <source>
        <strain evidence="2 3">DSM 21332</strain>
    </source>
</reference>
<dbReference type="InterPro" id="IPR004027">
    <property type="entry name" value="SEC_C_motif"/>
</dbReference>
<evidence type="ECO:0000259" key="1">
    <source>
        <dbReference type="Pfam" id="PF17775"/>
    </source>
</evidence>
<dbReference type="EMBL" id="JAKIKT010000003">
    <property type="protein sequence ID" value="MCL2914098.1"/>
    <property type="molecule type" value="Genomic_DNA"/>
</dbReference>
<dbReference type="SUPFAM" id="SSF103642">
    <property type="entry name" value="Sec-C motif"/>
    <property type="match status" value="1"/>
</dbReference>
<dbReference type="PANTHER" id="PTHR33747">
    <property type="entry name" value="UPF0225 PROTEIN SCO1677"/>
    <property type="match status" value="1"/>
</dbReference>
<dbReference type="InterPro" id="IPR032710">
    <property type="entry name" value="NTF2-like_dom_sf"/>
</dbReference>
<dbReference type="Gene3D" id="3.10.450.50">
    <property type="match status" value="1"/>
</dbReference>
<evidence type="ECO:0000313" key="2">
    <source>
        <dbReference type="EMBL" id="MCL2914098.1"/>
    </source>
</evidence>
<organism evidence="2 3">
    <name type="scientific">Shewanella corallii</name>
    <dbReference type="NCBI Taxonomy" id="560080"/>
    <lineage>
        <taxon>Bacteria</taxon>
        <taxon>Pseudomonadati</taxon>
        <taxon>Pseudomonadota</taxon>
        <taxon>Gammaproteobacteria</taxon>
        <taxon>Alteromonadales</taxon>
        <taxon>Shewanellaceae</taxon>
        <taxon>Shewanella</taxon>
    </lineage>
</organism>
<dbReference type="NCBIfam" id="NF002486">
    <property type="entry name" value="PRK01752.1"/>
    <property type="match status" value="1"/>
</dbReference>
<dbReference type="NCBIfam" id="NF002449">
    <property type="entry name" value="PRK01617.1"/>
    <property type="match status" value="1"/>
</dbReference>
<dbReference type="PANTHER" id="PTHR33747:SF1">
    <property type="entry name" value="ADENYLATE CYCLASE-ASSOCIATED CAP C-TERMINAL DOMAIN-CONTAINING PROTEIN"/>
    <property type="match status" value="1"/>
</dbReference>
<protein>
    <submittedName>
        <fullName evidence="2">YchJ family protein</fullName>
    </submittedName>
</protein>
<keyword evidence="3" id="KW-1185">Reference proteome</keyword>
<proteinExistence type="predicted"/>
<comment type="caution">
    <text evidence="2">The sequence shown here is derived from an EMBL/GenBank/DDBJ whole genome shotgun (WGS) entry which is preliminary data.</text>
</comment>
<dbReference type="SUPFAM" id="SSF54427">
    <property type="entry name" value="NTF2-like"/>
    <property type="match status" value="1"/>
</dbReference>
<accession>A0ABT0N6L4</accession>
<dbReference type="RefSeq" id="WP_249248825.1">
    <property type="nucleotide sequence ID" value="NZ_JAKIKT010000003.1"/>
</dbReference>
<dbReference type="Proteomes" id="UP001202831">
    <property type="component" value="Unassembled WGS sequence"/>
</dbReference>
<gene>
    <name evidence="2" type="ORF">L2725_09910</name>
</gene>
<evidence type="ECO:0000313" key="3">
    <source>
        <dbReference type="Proteomes" id="UP001202831"/>
    </source>
</evidence>
<dbReference type="Pfam" id="PF02810">
    <property type="entry name" value="SEC-C"/>
    <property type="match status" value="2"/>
</dbReference>
<dbReference type="Pfam" id="PF17775">
    <property type="entry name" value="YchJ_M-like"/>
    <property type="match status" value="1"/>
</dbReference>
<sequence length="155" mass="17263">MTAQPKLCPCQSGREYDACCQPRHTGKTPAETPEALMRSRYCAFTLALWPYLIATHHKAHLNGLTETMLAEGPQTQWLGLDVIASDSVKDSGSVTFKAWYKDGQGVDAIFEQSQFIREDGLWFYTTGEQFTAQLPGRNDACICKSGKKFKKCCGK</sequence>
<feature type="domain" description="YchJ-like middle NTF2-like" evidence="1">
    <location>
        <begin position="32"/>
        <end position="127"/>
    </location>
</feature>